<dbReference type="Gene3D" id="3.10.450.350">
    <property type="match status" value="2"/>
</dbReference>
<keyword evidence="7" id="KW-0482">Metalloprotease</keyword>
<dbReference type="InterPro" id="IPR050570">
    <property type="entry name" value="Cell_wall_metabolism_enzyme"/>
</dbReference>
<dbReference type="EMBL" id="CP044399">
    <property type="protein sequence ID" value="QFI36379.1"/>
    <property type="molecule type" value="Genomic_DNA"/>
</dbReference>
<dbReference type="Gene3D" id="2.70.70.10">
    <property type="entry name" value="Glucose Permease (Domain IIA)"/>
    <property type="match status" value="1"/>
</dbReference>
<keyword evidence="6" id="KW-0862">Zinc</keyword>
<dbReference type="InterPro" id="IPR011055">
    <property type="entry name" value="Dup_hybrid_motif"/>
</dbReference>
<accession>A0A5J6WEU3</accession>
<keyword evidence="10" id="KW-1185">Reference proteome</keyword>
<dbReference type="KEGG" id="mmaa:FR932_00380"/>
<dbReference type="InterPro" id="IPR016047">
    <property type="entry name" value="M23ase_b-sheet_dom"/>
</dbReference>
<dbReference type="GO" id="GO:0006508">
    <property type="term" value="P:proteolysis"/>
    <property type="evidence" value="ECO:0007669"/>
    <property type="project" value="UniProtKB-KW"/>
</dbReference>
<dbReference type="PANTHER" id="PTHR21666">
    <property type="entry name" value="PEPTIDASE-RELATED"/>
    <property type="match status" value="1"/>
</dbReference>
<evidence type="ECO:0000256" key="3">
    <source>
        <dbReference type="ARBA" id="ARBA00022670"/>
    </source>
</evidence>
<dbReference type="SUPFAM" id="SSF54106">
    <property type="entry name" value="LysM domain"/>
    <property type="match status" value="1"/>
</dbReference>
<dbReference type="Pfam" id="PF01551">
    <property type="entry name" value="Peptidase_M23"/>
    <property type="match status" value="1"/>
</dbReference>
<evidence type="ECO:0000256" key="5">
    <source>
        <dbReference type="ARBA" id="ARBA00022801"/>
    </source>
</evidence>
<comment type="subcellular location">
    <subcellularLocation>
        <location evidence="2">Cell envelope</location>
    </subcellularLocation>
</comment>
<name>A0A5J6WEU3_MORMI</name>
<dbReference type="FunFam" id="2.70.70.10:FF:000002">
    <property type="entry name" value="Murein DD-endopeptidase MepM"/>
    <property type="match status" value="1"/>
</dbReference>
<feature type="domain" description="LysM" evidence="8">
    <location>
        <begin position="78"/>
        <end position="125"/>
    </location>
</feature>
<organism evidence="9 10">
    <name type="scientific">Moritella marina ATCC 15381</name>
    <dbReference type="NCBI Taxonomy" id="1202962"/>
    <lineage>
        <taxon>Bacteria</taxon>
        <taxon>Pseudomonadati</taxon>
        <taxon>Pseudomonadota</taxon>
        <taxon>Gammaproteobacteria</taxon>
        <taxon>Alteromonadales</taxon>
        <taxon>Moritellaceae</taxon>
        <taxon>Moritella</taxon>
    </lineage>
</organism>
<evidence type="ECO:0000256" key="1">
    <source>
        <dbReference type="ARBA" id="ARBA00001947"/>
    </source>
</evidence>
<dbReference type="Proteomes" id="UP000327424">
    <property type="component" value="Chromosome"/>
</dbReference>
<dbReference type="GO" id="GO:0030313">
    <property type="term" value="C:cell envelope"/>
    <property type="evidence" value="ECO:0007669"/>
    <property type="project" value="UniProtKB-SubCell"/>
</dbReference>
<sequence>MSFGKRFKLLPKQHRTFILIIFGLIITLLFLPVSTSAPVSSDAESFYLYKIGDRYSLKLPNIVAAEDNKPVIQRLTTEEIVVKSGDNLSLIGKRGHLSTKTIYEIDRLTSAKRLRSIYPGQKLTITTDNNGEFVELIYPYSTTESLYINKTADGYSTKNIKNQIEIREQFARAEITSNFWNAGVKADMPAKQIMNLATVFGWDIDFALDIRAGDSFAVIYEEQYIDGGFISTGNILAAEFINQGDKFQAVRHQDGSYYTPSGRSMRKAFLRAPVNFKYISSSFNRNRRHPVTGKVRAHNGIDYAARTGTPIVSAGDGKVIASAYNRFNGNYVFIKHNANIVTKYLHLNKRTVKKGQRVKQNQKIGTVGATGRVTGAHLHYEFLVNGKHKNPKTVALPKADSLRGKDKTQFVSKAKNIIEQLENNAKLYSLIGQ</sequence>
<evidence type="ECO:0000256" key="2">
    <source>
        <dbReference type="ARBA" id="ARBA00004196"/>
    </source>
</evidence>
<dbReference type="GO" id="GO:0046872">
    <property type="term" value="F:metal ion binding"/>
    <property type="evidence" value="ECO:0007669"/>
    <property type="project" value="UniProtKB-KW"/>
</dbReference>
<keyword evidence="3" id="KW-0645">Protease</keyword>
<reference evidence="9 10" key="1">
    <citation type="submission" date="2019-09" db="EMBL/GenBank/DDBJ databases">
        <title>Hybrid Assembly of the complete Genome of the Deep-Sea Bacterium Moritella marina from long Nanopore and Illumina reads.</title>
        <authorList>
            <person name="Magin S."/>
            <person name="Georgoulis A."/>
            <person name="Papadimitriou K."/>
            <person name="Iliakis G."/>
            <person name="Vorgias C.E."/>
        </authorList>
    </citation>
    <scope>NUCLEOTIDE SEQUENCE [LARGE SCALE GENOMIC DNA]</scope>
    <source>
        <strain evidence="9 10">MP-1</strain>
    </source>
</reference>
<comment type="cofactor">
    <cofactor evidence="1">
        <name>Zn(2+)</name>
        <dbReference type="ChEBI" id="CHEBI:29105"/>
    </cofactor>
</comment>
<dbReference type="PANTHER" id="PTHR21666:SF288">
    <property type="entry name" value="CELL DIVISION PROTEIN YTFB"/>
    <property type="match status" value="1"/>
</dbReference>
<dbReference type="InterPro" id="IPR018392">
    <property type="entry name" value="LysM"/>
</dbReference>
<protein>
    <submittedName>
        <fullName evidence="9">Peptidoglycan DD-metalloendopeptidase family protein</fullName>
    </submittedName>
</protein>
<evidence type="ECO:0000313" key="10">
    <source>
        <dbReference type="Proteomes" id="UP000327424"/>
    </source>
</evidence>
<evidence type="ECO:0000259" key="8">
    <source>
        <dbReference type="PROSITE" id="PS51782"/>
    </source>
</evidence>
<dbReference type="InterPro" id="IPR036779">
    <property type="entry name" value="LysM_dom_sf"/>
</dbReference>
<keyword evidence="5" id="KW-0378">Hydrolase</keyword>
<dbReference type="SUPFAM" id="SSF51261">
    <property type="entry name" value="Duplicated hybrid motif"/>
    <property type="match status" value="1"/>
</dbReference>
<dbReference type="OrthoDB" id="9805070at2"/>
<dbReference type="PROSITE" id="PS51782">
    <property type="entry name" value="LYSM"/>
    <property type="match status" value="1"/>
</dbReference>
<gene>
    <name evidence="9" type="ORF">FR932_00380</name>
</gene>
<keyword evidence="4" id="KW-0479">Metal-binding</keyword>
<evidence type="ECO:0000256" key="4">
    <source>
        <dbReference type="ARBA" id="ARBA00022723"/>
    </source>
</evidence>
<dbReference type="CDD" id="cd12797">
    <property type="entry name" value="M23_peptidase"/>
    <property type="match status" value="1"/>
</dbReference>
<dbReference type="RefSeq" id="WP_019440411.1">
    <property type="nucleotide sequence ID" value="NZ_ALOE01000008.1"/>
</dbReference>
<dbReference type="Pfam" id="PF19425">
    <property type="entry name" value="Csd3_N2"/>
    <property type="match status" value="1"/>
</dbReference>
<dbReference type="AlphaFoldDB" id="A0A5J6WEU3"/>
<evidence type="ECO:0000256" key="6">
    <source>
        <dbReference type="ARBA" id="ARBA00022833"/>
    </source>
</evidence>
<dbReference type="CDD" id="cd00118">
    <property type="entry name" value="LysM"/>
    <property type="match status" value="1"/>
</dbReference>
<proteinExistence type="predicted"/>
<evidence type="ECO:0000256" key="7">
    <source>
        <dbReference type="ARBA" id="ARBA00023049"/>
    </source>
</evidence>
<evidence type="ECO:0000313" key="9">
    <source>
        <dbReference type="EMBL" id="QFI36379.1"/>
    </source>
</evidence>
<dbReference type="GO" id="GO:0004222">
    <property type="term" value="F:metalloendopeptidase activity"/>
    <property type="evidence" value="ECO:0007669"/>
    <property type="project" value="TreeGrafter"/>
</dbReference>
<dbReference type="InterPro" id="IPR045834">
    <property type="entry name" value="Csd3_N2"/>
</dbReference>
<dbReference type="Pfam" id="PF01476">
    <property type="entry name" value="LysM"/>
    <property type="match status" value="1"/>
</dbReference>